<dbReference type="InterPro" id="IPR038536">
    <property type="entry name" value="Alkyl/aryl-sulf_dimr_sf"/>
</dbReference>
<evidence type="ECO:0000256" key="1">
    <source>
        <dbReference type="ARBA" id="ARBA00022723"/>
    </source>
</evidence>
<dbReference type="InterPro" id="IPR036866">
    <property type="entry name" value="RibonucZ/Hydroxyglut_hydro"/>
</dbReference>
<proteinExistence type="inferred from homology"/>
<dbReference type="SUPFAM" id="SSF55718">
    <property type="entry name" value="SCP-like"/>
    <property type="match status" value="1"/>
</dbReference>
<sequence>MGGDEGNRTPDLRLDHRGDPLFSCHGSSCRSHPRRMTHTVGTIARVAASRTREGGHGMSADLSDRTDFDNATRGLIARLEPGVIRAGDGRVVYDADAYTAATTGECPDTVHPSLWRQSQLTAIQGFFEVTDGIFQLRGIELSNMTLVEGDQGVIVIDPAVSAEVAAAGLALYRAHRGDRPVTAVIFTHSHIDHFGGVLGVVDADTDVPIVAPAGFLEHAVSENVYAGGAMLRRGVYHTGMGLPVAATGTLGVGLGPGTSTGSVGLIAPSVDITRTGQQETLDGIRIDFQITPGTEAPSEMNFHFPDKRALCLAENVTHNLHNILTLRGAEVRDARNWSRYISEAIDLFADRTDVAFASHHWPTWGAGEVVTLMTEQRDLYAYLHDQTLRLMNQGLVGSEIAEQMEMPPALEAAWHTHGYYGSVSHNVKAIYQRYLGWYDGNPAHLWQHPPEAAASRYVQIIGGLDATVARAQEFADAGDLRFAAELASHAVFADASHRAARDLLADVLTRLGFGSECATWRNNFLTGALELHEPVAGAKVSSAGMAGALTITQLFDSLAIRIDGKRAWDVTASIRWYFTDTDETYRMDLSNGVLTHHPTTRSGTADLVVTLTRTQLLAMLAGQTPDEVQFDGDPTTLATIVGLTDAPDPSFAIVTP</sequence>
<evidence type="ECO:0000256" key="3">
    <source>
        <dbReference type="ARBA" id="ARBA00022833"/>
    </source>
</evidence>
<organism evidence="6 7">
    <name type="scientific">Actinomycetospora flava</name>
    <dbReference type="NCBI Taxonomy" id="3129232"/>
    <lineage>
        <taxon>Bacteria</taxon>
        <taxon>Bacillati</taxon>
        <taxon>Actinomycetota</taxon>
        <taxon>Actinomycetes</taxon>
        <taxon>Pseudonocardiales</taxon>
        <taxon>Pseudonocardiaceae</taxon>
        <taxon>Actinomycetospora</taxon>
    </lineage>
</organism>
<dbReference type="Gene3D" id="3.60.15.30">
    <property type="entry name" value="Metallo-beta-lactamase domain"/>
    <property type="match status" value="1"/>
</dbReference>
<keyword evidence="3" id="KW-0862">Zinc</keyword>
<keyword evidence="1" id="KW-0479">Metal-binding</keyword>
<dbReference type="Pfam" id="PF00753">
    <property type="entry name" value="Lactamase_B"/>
    <property type="match status" value="1"/>
</dbReference>
<dbReference type="PANTHER" id="PTHR43223:SF1">
    <property type="entry name" value="ALKYL_ARYL-SULFATASE BDS1"/>
    <property type="match status" value="1"/>
</dbReference>
<evidence type="ECO:0000313" key="7">
    <source>
        <dbReference type="Proteomes" id="UP001369736"/>
    </source>
</evidence>
<dbReference type="InterPro" id="IPR044097">
    <property type="entry name" value="Bds1/SdsA1_MBL-fold"/>
</dbReference>
<evidence type="ECO:0000256" key="2">
    <source>
        <dbReference type="ARBA" id="ARBA00022801"/>
    </source>
</evidence>
<dbReference type="SUPFAM" id="SSF56281">
    <property type="entry name" value="Metallo-hydrolase/oxidoreductase"/>
    <property type="match status" value="1"/>
</dbReference>
<dbReference type="InterPro" id="IPR029228">
    <property type="entry name" value="Alkyl_sulf_dimr"/>
</dbReference>
<dbReference type="Pfam" id="PF14864">
    <property type="entry name" value="Alkyl_sulf_C"/>
    <property type="match status" value="1"/>
</dbReference>
<comment type="similarity">
    <text evidence="4">Belongs to the metallo-beta-lactamase superfamily. Type III sulfatase family.</text>
</comment>
<evidence type="ECO:0000259" key="5">
    <source>
        <dbReference type="SMART" id="SM00849"/>
    </source>
</evidence>
<gene>
    <name evidence="6" type="ORF">WCD58_25090</name>
</gene>
<dbReference type="Pfam" id="PF14863">
    <property type="entry name" value="Alkyl_sulf_dimr"/>
    <property type="match status" value="1"/>
</dbReference>
<evidence type="ECO:0000313" key="6">
    <source>
        <dbReference type="EMBL" id="MEJ2864457.1"/>
    </source>
</evidence>
<dbReference type="EMBL" id="JBBEGM010000012">
    <property type="protein sequence ID" value="MEJ2864457.1"/>
    <property type="molecule type" value="Genomic_DNA"/>
</dbReference>
<dbReference type="InterPro" id="IPR029229">
    <property type="entry name" value="Alkyl_sulf_C"/>
</dbReference>
<dbReference type="SMART" id="SM00849">
    <property type="entry name" value="Lactamase_B"/>
    <property type="match status" value="1"/>
</dbReference>
<dbReference type="Gene3D" id="1.25.40.880">
    <property type="entry name" value="Alkyl sulfatase, dimerisation domain"/>
    <property type="match status" value="1"/>
</dbReference>
<dbReference type="InterPro" id="IPR036527">
    <property type="entry name" value="SCP2_sterol-bd_dom_sf"/>
</dbReference>
<comment type="caution">
    <text evidence="6">The sequence shown here is derived from an EMBL/GenBank/DDBJ whole genome shotgun (WGS) entry which is preliminary data.</text>
</comment>
<dbReference type="InterPro" id="IPR052195">
    <property type="entry name" value="Bact_Alkyl/Aryl-Sulfatase"/>
</dbReference>
<feature type="domain" description="Metallo-beta-lactamase" evidence="5">
    <location>
        <begin position="141"/>
        <end position="359"/>
    </location>
</feature>
<dbReference type="PANTHER" id="PTHR43223">
    <property type="entry name" value="ALKYL/ARYL-SULFATASE"/>
    <property type="match status" value="1"/>
</dbReference>
<reference evidence="6 7" key="1">
    <citation type="submission" date="2024-03" db="EMBL/GenBank/DDBJ databases">
        <title>Actinomycetospora sp. OC33-EN07, a novel actinomycete isolated from wild orchid (Aerides multiflora).</title>
        <authorList>
            <person name="Suriyachadkun C."/>
        </authorList>
    </citation>
    <scope>NUCLEOTIDE SEQUENCE [LARGE SCALE GENOMIC DNA]</scope>
    <source>
        <strain evidence="6 7">OC33-EN07</strain>
    </source>
</reference>
<keyword evidence="7" id="KW-1185">Reference proteome</keyword>
<name>A0ABU8MCU4_9PSEU</name>
<dbReference type="RefSeq" id="WP_337705829.1">
    <property type="nucleotide sequence ID" value="NZ_JBBEGM010000012.1"/>
</dbReference>
<dbReference type="Proteomes" id="UP001369736">
    <property type="component" value="Unassembled WGS sequence"/>
</dbReference>
<dbReference type="Gene3D" id="3.30.1050.10">
    <property type="entry name" value="SCP2 sterol-binding domain"/>
    <property type="match status" value="1"/>
</dbReference>
<accession>A0ABU8MCU4</accession>
<protein>
    <submittedName>
        <fullName evidence="6">Alkyl sulfatase dimerization domain-containing protein</fullName>
    </submittedName>
</protein>
<keyword evidence="2" id="KW-0378">Hydrolase</keyword>
<dbReference type="CDD" id="cd07710">
    <property type="entry name" value="arylsulfatase_Sdsa1-like_MBL-fold"/>
    <property type="match status" value="1"/>
</dbReference>
<dbReference type="InterPro" id="IPR001279">
    <property type="entry name" value="Metallo-B-lactamas"/>
</dbReference>
<evidence type="ECO:0000256" key="4">
    <source>
        <dbReference type="ARBA" id="ARBA00033751"/>
    </source>
</evidence>